<keyword evidence="4" id="KW-1185">Reference proteome</keyword>
<keyword evidence="2" id="KW-0812">Transmembrane</keyword>
<dbReference type="InterPro" id="IPR015984">
    <property type="entry name" value="Cyt_c_prime_subgr"/>
</dbReference>
<dbReference type="Proteomes" id="UP000033220">
    <property type="component" value="Chromosome DSM 122"/>
</dbReference>
<keyword evidence="2" id="KW-0472">Membrane</keyword>
<dbReference type="eggNOG" id="COG3909">
    <property type="taxonomic scope" value="Bacteria"/>
</dbReference>
<dbReference type="GO" id="GO:0009055">
    <property type="term" value="F:electron transfer activity"/>
    <property type="evidence" value="ECO:0007669"/>
    <property type="project" value="InterPro"/>
</dbReference>
<keyword evidence="2" id="KW-1133">Transmembrane helix</keyword>
<evidence type="ECO:0000256" key="1">
    <source>
        <dbReference type="SAM" id="MobiDB-lite"/>
    </source>
</evidence>
<dbReference type="KEGG" id="rpm:RSPPHO_00439"/>
<gene>
    <name evidence="3" type="ORF">RSPPHO_00439</name>
</gene>
<reference evidence="3 4" key="1">
    <citation type="submission" date="2012-02" db="EMBL/GenBank/DDBJ databases">
        <title>Shotgun genome sequence of Phaeospirillum photometricum DSM 122.</title>
        <authorList>
            <person name="Duquesne K."/>
            <person name="Sturgis J."/>
        </authorList>
    </citation>
    <scope>NUCLEOTIDE SEQUENCE [LARGE SCALE GENOMIC DNA]</scope>
    <source>
        <strain evidence="4">DSM122</strain>
    </source>
</reference>
<dbReference type="PATRIC" id="fig|1150469.3.peg.516"/>
<feature type="region of interest" description="Disordered" evidence="1">
    <location>
        <begin position="14"/>
        <end position="34"/>
    </location>
</feature>
<evidence type="ECO:0000313" key="4">
    <source>
        <dbReference type="Proteomes" id="UP000033220"/>
    </source>
</evidence>
<dbReference type="Pfam" id="PF01322">
    <property type="entry name" value="Cytochrom_C_2"/>
    <property type="match status" value="1"/>
</dbReference>
<dbReference type="STRING" id="1150469.RSPPHO_00439"/>
<dbReference type="PRINTS" id="PR00608">
    <property type="entry name" value="CYTCHROMECII"/>
</dbReference>
<protein>
    <submittedName>
        <fullName evidence="3">Cytochrome c</fullName>
    </submittedName>
</protein>
<evidence type="ECO:0000256" key="2">
    <source>
        <dbReference type="SAM" id="Phobius"/>
    </source>
</evidence>
<dbReference type="HOGENOM" id="CLU_106713_3_0_5"/>
<dbReference type="PROSITE" id="PS51009">
    <property type="entry name" value="CYTCII"/>
    <property type="match status" value="1"/>
</dbReference>
<dbReference type="Gene3D" id="1.20.120.10">
    <property type="entry name" value="Cytochrome c/b562"/>
    <property type="match status" value="1"/>
</dbReference>
<dbReference type="GO" id="GO:0005506">
    <property type="term" value="F:iron ion binding"/>
    <property type="evidence" value="ECO:0007669"/>
    <property type="project" value="InterPro"/>
</dbReference>
<dbReference type="GO" id="GO:0020037">
    <property type="term" value="F:heme binding"/>
    <property type="evidence" value="ECO:0007669"/>
    <property type="project" value="InterPro"/>
</dbReference>
<evidence type="ECO:0000313" key="3">
    <source>
        <dbReference type="EMBL" id="CCG07065.1"/>
    </source>
</evidence>
<dbReference type="EMBL" id="HE663493">
    <property type="protein sequence ID" value="CCG07065.1"/>
    <property type="molecule type" value="Genomic_DNA"/>
</dbReference>
<dbReference type="InterPro" id="IPR002321">
    <property type="entry name" value="Cyt_c_II"/>
</dbReference>
<proteinExistence type="predicted"/>
<feature type="transmembrane region" description="Helical" evidence="2">
    <location>
        <begin position="81"/>
        <end position="102"/>
    </location>
</feature>
<dbReference type="SUPFAM" id="SSF47175">
    <property type="entry name" value="Cytochromes"/>
    <property type="match status" value="1"/>
</dbReference>
<sequence length="226" mass="24075">MGMVPGQIVRPYHDQRREDRLAHRRPGSFTAGQDRGKHERCLICHPLKPWVGSLIPWPGPSVLRVPYRPYFLRGKQLMKRLLMAAAAAVTVAVTGFGVAHAASPEAYVEYRKQALKASGDHMKALSAIVKGELPLSAEAAKHAEAIAAIMETLPAAFPEGTAGIAKTEAKAVVWSKPDEFKANAQKSADAAKALAQAAASGDTAQMGKALAALGGTCKGCHETFRE</sequence>
<name>H6SNZ3_PARPM</name>
<organism evidence="3 4">
    <name type="scientific">Pararhodospirillum photometricum DSM 122</name>
    <dbReference type="NCBI Taxonomy" id="1150469"/>
    <lineage>
        <taxon>Bacteria</taxon>
        <taxon>Pseudomonadati</taxon>
        <taxon>Pseudomonadota</taxon>
        <taxon>Alphaproteobacteria</taxon>
        <taxon>Rhodospirillales</taxon>
        <taxon>Rhodospirillaceae</taxon>
        <taxon>Pararhodospirillum</taxon>
    </lineage>
</organism>
<dbReference type="GO" id="GO:0022900">
    <property type="term" value="P:electron transport chain"/>
    <property type="evidence" value="ECO:0007669"/>
    <property type="project" value="InterPro"/>
</dbReference>
<dbReference type="AlphaFoldDB" id="H6SNZ3"/>
<dbReference type="InterPro" id="IPR010980">
    <property type="entry name" value="Cyt_c/b562"/>
</dbReference>
<accession>H6SNZ3</accession>